<evidence type="ECO:0000256" key="1">
    <source>
        <dbReference type="SAM" id="MobiDB-lite"/>
    </source>
</evidence>
<feature type="region of interest" description="Disordered" evidence="1">
    <location>
        <begin position="366"/>
        <end position="390"/>
    </location>
</feature>
<keyword evidence="3" id="KW-1185">Reference proteome</keyword>
<protein>
    <submittedName>
        <fullName evidence="2">Uncharacterized protein</fullName>
    </submittedName>
</protein>
<evidence type="ECO:0000313" key="2">
    <source>
        <dbReference type="EMBL" id="BCO29432.1"/>
    </source>
</evidence>
<gene>
    <name evidence="2" type="ORF">MIZ03_4355</name>
</gene>
<organism evidence="2 3">
    <name type="scientific">Rhodoferax lithotrophicus</name>
    <dbReference type="NCBI Taxonomy" id="2798804"/>
    <lineage>
        <taxon>Bacteria</taxon>
        <taxon>Pseudomonadati</taxon>
        <taxon>Pseudomonadota</taxon>
        <taxon>Betaproteobacteria</taxon>
        <taxon>Burkholderiales</taxon>
        <taxon>Comamonadaceae</taxon>
        <taxon>Rhodoferax</taxon>
    </lineage>
</organism>
<evidence type="ECO:0000313" key="3">
    <source>
        <dbReference type="Proteomes" id="UP000824366"/>
    </source>
</evidence>
<dbReference type="RefSeq" id="WP_223905458.1">
    <property type="nucleotide sequence ID" value="NZ_AP024238.1"/>
</dbReference>
<sequence length="596" mass="67738">MRLPFNFELARATKQVSLKNVFENDSRTLMVWLHTHITKNNRAHSQPNVRVAFREVSSSELSDYIVYKDAPITALGQLRIGGVWKDGFCRSQAVFKEANFEVNFSEDGWRFTSFSKKENPPYDWKSYPLDYQLDKNQFLEFTLKGGRRLVVPCLEFFYRCYGRSAEIKRVLTTYPWYGSNESHLSKLYAELGELEEVNKWKVKLRKRLVLDDVLLLAHAKYEPYTERVLRRIYSQIESSHDARYAPNVFLEIQPWHQGKATLKVRGIQLNDGSFLALQIVGCSDPEGKAIERDREELQKFDGFDIDGSGGDVQAGGHVRRFKKTPFIVDLTGGEEPDFGSGSTEILDTEFEVVGKRRVVIDVRRDRAKSGAGQRGGSSVTPPSVVSGGDPYGRGKGVGQALIHAKQVMESHGMLRDMWNAMLYLKQQYPTKIQSVEWFTFESGFCKDLEPELIALTPYKDDDETVDTKTRHWLYLDVDRKVPRGVFVARLRVGFKTVFIVEIQRRTRQKQDDVGVTKESEEAFKGLAFILDEEPTLEKVLVTLLSEIRAVRGVIRNITGEISGKALTFSHKSSGSDEISCQAAAVNALGKMGIRLD</sequence>
<proteinExistence type="predicted"/>
<dbReference type="Proteomes" id="UP000824366">
    <property type="component" value="Chromosome"/>
</dbReference>
<name>A0ABM7MSY0_9BURK</name>
<accession>A0ABM7MSY0</accession>
<feature type="compositionally biased region" description="Low complexity" evidence="1">
    <location>
        <begin position="376"/>
        <end position="388"/>
    </location>
</feature>
<dbReference type="EMBL" id="AP024238">
    <property type="protein sequence ID" value="BCO29432.1"/>
    <property type="molecule type" value="Genomic_DNA"/>
</dbReference>
<reference evidence="2 3" key="1">
    <citation type="journal article" date="2021" name="Microbiol. Spectr.">
        <title>A Single Bacterium Capable of Oxidation and Reduction of Iron at Circumneutral pH.</title>
        <authorList>
            <person name="Kato S."/>
            <person name="Ohkuma M."/>
        </authorList>
    </citation>
    <scope>NUCLEOTIDE SEQUENCE [LARGE SCALE GENOMIC DNA]</scope>
    <source>
        <strain evidence="2 3">MIZ03</strain>
    </source>
</reference>